<dbReference type="InterPro" id="IPR003741">
    <property type="entry name" value="LUD_dom"/>
</dbReference>
<keyword evidence="3" id="KW-1185">Reference proteome</keyword>
<dbReference type="AlphaFoldDB" id="A0A1I7HNY2"/>
<dbReference type="OrthoDB" id="1425114at2"/>
<dbReference type="RefSeq" id="WP_093025599.1">
    <property type="nucleotide sequence ID" value="NZ_FPBK01000010.1"/>
</dbReference>
<name>A0A1I7HNY2_9FLAO</name>
<gene>
    <name evidence="2" type="ORF">SAMN05216480_11091</name>
</gene>
<dbReference type="InterPro" id="IPR024185">
    <property type="entry name" value="FTHF_cligase-like_sf"/>
</dbReference>
<proteinExistence type="predicted"/>
<dbReference type="Gene3D" id="3.40.50.10420">
    <property type="entry name" value="NagB/RpiA/CoA transferase-like"/>
    <property type="match status" value="1"/>
</dbReference>
<evidence type="ECO:0000313" key="3">
    <source>
        <dbReference type="Proteomes" id="UP000199138"/>
    </source>
</evidence>
<protein>
    <submittedName>
        <fullName evidence="2">Uncharacterized ACR, YkgG family COG1556</fullName>
    </submittedName>
</protein>
<organism evidence="2 3">
    <name type="scientific">Pustulibacterium marinum</name>
    <dbReference type="NCBI Taxonomy" id="1224947"/>
    <lineage>
        <taxon>Bacteria</taxon>
        <taxon>Pseudomonadati</taxon>
        <taxon>Bacteroidota</taxon>
        <taxon>Flavobacteriia</taxon>
        <taxon>Flavobacteriales</taxon>
        <taxon>Flavobacteriaceae</taxon>
        <taxon>Pustulibacterium</taxon>
    </lineage>
</organism>
<sequence>MSLFKRFFGLSKKENENEDSEERGKFMPDEHTPIDELFAINFKNNGGRFIYCDNMTEVFDSFQNILIENSWENENIYCFENKLKESFKNFKVTLSKDNTDAPCFFTTCEYLVADTGALLISSEQIKEKKLNDFPDNFIVLATTSQLVKTISEGLRGIKTKHPNRIPSNITTIKNFEITTEKNFMTYGSSSKNLYLLLLEDL</sequence>
<dbReference type="SUPFAM" id="SSF100950">
    <property type="entry name" value="NagB/RpiA/CoA transferase-like"/>
    <property type="match status" value="1"/>
</dbReference>
<accession>A0A1I7HNY2</accession>
<feature type="domain" description="LUD" evidence="1">
    <location>
        <begin position="47"/>
        <end position="177"/>
    </location>
</feature>
<dbReference type="Pfam" id="PF02589">
    <property type="entry name" value="LUD_dom"/>
    <property type="match status" value="1"/>
</dbReference>
<dbReference type="EMBL" id="FPBK01000010">
    <property type="protein sequence ID" value="SFU62484.1"/>
    <property type="molecule type" value="Genomic_DNA"/>
</dbReference>
<dbReference type="STRING" id="1224947.SAMN05216480_11091"/>
<dbReference type="InterPro" id="IPR037171">
    <property type="entry name" value="NagB/RpiA_transferase-like"/>
</dbReference>
<evidence type="ECO:0000259" key="1">
    <source>
        <dbReference type="Pfam" id="PF02589"/>
    </source>
</evidence>
<evidence type="ECO:0000313" key="2">
    <source>
        <dbReference type="EMBL" id="SFU62484.1"/>
    </source>
</evidence>
<reference evidence="2 3" key="1">
    <citation type="submission" date="2016-10" db="EMBL/GenBank/DDBJ databases">
        <authorList>
            <person name="de Groot N.N."/>
        </authorList>
    </citation>
    <scope>NUCLEOTIDE SEQUENCE [LARGE SCALE GENOMIC DNA]</scope>
    <source>
        <strain evidence="2 3">CGMCC 1.12333</strain>
    </source>
</reference>
<dbReference type="Proteomes" id="UP000199138">
    <property type="component" value="Unassembled WGS sequence"/>
</dbReference>